<dbReference type="PROSITE" id="PS00094">
    <property type="entry name" value="C5_MTASE_1"/>
    <property type="match status" value="1"/>
</dbReference>
<evidence type="ECO:0000256" key="3">
    <source>
        <dbReference type="ARBA" id="ARBA00022691"/>
    </source>
</evidence>
<keyword evidence="8" id="KW-0812">Transmembrane</keyword>
<proteinExistence type="inferred from homology"/>
<comment type="similarity">
    <text evidence="5 6">Belongs to the class I-like SAM-binding methyltransferase superfamily. C5-methyltransferase family.</text>
</comment>
<organism evidence="9 10">
    <name type="scientific">Nodularia harveyana UHCC-0300</name>
    <dbReference type="NCBI Taxonomy" id="2974287"/>
    <lineage>
        <taxon>Bacteria</taxon>
        <taxon>Bacillati</taxon>
        <taxon>Cyanobacteriota</taxon>
        <taxon>Cyanophyceae</taxon>
        <taxon>Nostocales</taxon>
        <taxon>Nodulariaceae</taxon>
        <taxon>Nodularia</taxon>
    </lineage>
</organism>
<dbReference type="PANTHER" id="PTHR10629">
    <property type="entry name" value="CYTOSINE-SPECIFIC METHYLTRANSFERASE"/>
    <property type="match status" value="1"/>
</dbReference>
<dbReference type="InterPro" id="IPR018117">
    <property type="entry name" value="C5_DNA_meth_AS"/>
</dbReference>
<evidence type="ECO:0000313" key="10">
    <source>
        <dbReference type="Proteomes" id="UP001302120"/>
    </source>
</evidence>
<dbReference type="PANTHER" id="PTHR10629:SF52">
    <property type="entry name" value="DNA (CYTOSINE-5)-METHYLTRANSFERASE 1"/>
    <property type="match status" value="1"/>
</dbReference>
<feature type="transmembrane region" description="Helical" evidence="8">
    <location>
        <begin position="46"/>
        <end position="69"/>
    </location>
</feature>
<evidence type="ECO:0000256" key="5">
    <source>
        <dbReference type="PROSITE-ProRule" id="PRU01016"/>
    </source>
</evidence>
<comment type="catalytic activity">
    <reaction evidence="7">
        <text>a 2'-deoxycytidine in DNA + S-adenosyl-L-methionine = a 5-methyl-2'-deoxycytidine in DNA + S-adenosyl-L-homocysteine + H(+)</text>
        <dbReference type="Rhea" id="RHEA:13681"/>
        <dbReference type="Rhea" id="RHEA-COMP:11369"/>
        <dbReference type="Rhea" id="RHEA-COMP:11370"/>
        <dbReference type="ChEBI" id="CHEBI:15378"/>
        <dbReference type="ChEBI" id="CHEBI:57856"/>
        <dbReference type="ChEBI" id="CHEBI:59789"/>
        <dbReference type="ChEBI" id="CHEBI:85452"/>
        <dbReference type="ChEBI" id="CHEBI:85454"/>
        <dbReference type="EC" id="2.1.1.37"/>
    </reaction>
</comment>
<dbReference type="InterPro" id="IPR029063">
    <property type="entry name" value="SAM-dependent_MTases_sf"/>
</dbReference>
<evidence type="ECO:0000256" key="1">
    <source>
        <dbReference type="ARBA" id="ARBA00022603"/>
    </source>
</evidence>
<reference evidence="9 10" key="1">
    <citation type="submission" date="2023-12" db="EMBL/GenBank/DDBJ databases">
        <title>Baltic Sea Cyanobacteria.</title>
        <authorList>
            <person name="Delbaje E."/>
            <person name="Fewer D.P."/>
            <person name="Shishido T.K."/>
        </authorList>
    </citation>
    <scope>NUCLEOTIDE SEQUENCE [LARGE SCALE GENOMIC DNA]</scope>
    <source>
        <strain evidence="9 10">UHCC-0300</strain>
    </source>
</reference>
<dbReference type="EC" id="2.1.1.37" evidence="7"/>
<dbReference type="EMBL" id="JAYGHG010000002">
    <property type="protein sequence ID" value="MEA5580208.1"/>
    <property type="molecule type" value="Genomic_DNA"/>
</dbReference>
<evidence type="ECO:0000256" key="7">
    <source>
        <dbReference type="RuleBase" id="RU000417"/>
    </source>
</evidence>
<dbReference type="PROSITE" id="PS00095">
    <property type="entry name" value="C5_MTASE_2"/>
    <property type="match status" value="1"/>
</dbReference>
<accession>A0ABU5U9L7</accession>
<dbReference type="Pfam" id="PF00145">
    <property type="entry name" value="DNA_methylase"/>
    <property type="match status" value="2"/>
</dbReference>
<keyword evidence="8" id="KW-1133">Transmembrane helix</keyword>
<evidence type="ECO:0000313" key="9">
    <source>
        <dbReference type="EMBL" id="MEA5580208.1"/>
    </source>
</evidence>
<dbReference type="GO" id="GO:0032259">
    <property type="term" value="P:methylation"/>
    <property type="evidence" value="ECO:0007669"/>
    <property type="project" value="UniProtKB-KW"/>
</dbReference>
<dbReference type="GO" id="GO:0003886">
    <property type="term" value="F:DNA (cytosine-5-)-methyltransferase activity"/>
    <property type="evidence" value="ECO:0007669"/>
    <property type="project" value="UniProtKB-EC"/>
</dbReference>
<dbReference type="SUPFAM" id="SSF53335">
    <property type="entry name" value="S-adenosyl-L-methionine-dependent methyltransferases"/>
    <property type="match status" value="1"/>
</dbReference>
<dbReference type="NCBIfam" id="TIGR00675">
    <property type="entry name" value="dcm"/>
    <property type="match status" value="1"/>
</dbReference>
<keyword evidence="8" id="KW-0472">Membrane</keyword>
<keyword evidence="2 5" id="KW-0808">Transferase</keyword>
<evidence type="ECO:0000256" key="2">
    <source>
        <dbReference type="ARBA" id="ARBA00022679"/>
    </source>
</evidence>
<protein>
    <recommendedName>
        <fullName evidence="7">Cytosine-specific methyltransferase</fullName>
        <ecNumber evidence="7">2.1.1.37</ecNumber>
    </recommendedName>
</protein>
<sequence length="382" mass="43158">MRRKDGTPKLKARRNLPSFEFGFKEHPNNKATFNNSLGKSYDGRRYSLMSFFCGCGGMDLGFIGGFRYLKKYYQQQPFHMVGAIDNSKDAVETYNLNLGEYATLNDLTKLNLQKLPKSDILLGGFPCQDFSSSGLKSGLEGKRGRLYQVMVDYMDFHKPAIVIGENVPHLSRLNGGLYLKEILNELEGVGYRFNVWDLYGPDYGLSQSRRRLFLVGVRDDLDGDPLKPIPTHLVKYVPIDTALSDLENIEDESIPNQSQYFIATRATSGGGQGDHTNKVGEVAYCIRANSRGRIQFHYKLNRRLTVRECARLQSFPDEFIFPYSTQRNLTLIGNAVPPMLAHKVATSVNNYLNNLTKQNIRIPSNVRKLSSQPTQLELAVGF</sequence>
<dbReference type="Gene3D" id="3.40.50.150">
    <property type="entry name" value="Vaccinia Virus protein VP39"/>
    <property type="match status" value="1"/>
</dbReference>
<evidence type="ECO:0000256" key="6">
    <source>
        <dbReference type="RuleBase" id="RU000416"/>
    </source>
</evidence>
<keyword evidence="4" id="KW-0680">Restriction system</keyword>
<dbReference type="InterPro" id="IPR050390">
    <property type="entry name" value="C5-Methyltransferase"/>
</dbReference>
<evidence type="ECO:0000256" key="8">
    <source>
        <dbReference type="SAM" id="Phobius"/>
    </source>
</evidence>
<dbReference type="PRINTS" id="PR00105">
    <property type="entry name" value="C5METTRFRASE"/>
</dbReference>
<dbReference type="Gene3D" id="3.90.120.10">
    <property type="entry name" value="DNA Methylase, subunit A, domain 2"/>
    <property type="match status" value="1"/>
</dbReference>
<gene>
    <name evidence="9" type="ORF">VB620_02510</name>
</gene>
<feature type="active site" evidence="5">
    <location>
        <position position="127"/>
    </location>
</feature>
<evidence type="ECO:0000256" key="4">
    <source>
        <dbReference type="ARBA" id="ARBA00022747"/>
    </source>
</evidence>
<keyword evidence="1 5" id="KW-0489">Methyltransferase</keyword>
<dbReference type="InterPro" id="IPR001525">
    <property type="entry name" value="C5_MeTfrase"/>
</dbReference>
<comment type="caution">
    <text evidence="9">The sequence shown here is derived from an EMBL/GenBank/DDBJ whole genome shotgun (WGS) entry which is preliminary data.</text>
</comment>
<dbReference type="Proteomes" id="UP001302120">
    <property type="component" value="Unassembled WGS sequence"/>
</dbReference>
<keyword evidence="3 5" id="KW-0949">S-adenosyl-L-methionine</keyword>
<name>A0ABU5U9L7_9CYAN</name>
<keyword evidence="10" id="KW-1185">Reference proteome</keyword>
<dbReference type="RefSeq" id="WP_323194547.1">
    <property type="nucleotide sequence ID" value="NZ_JAYGHG010000002.1"/>
</dbReference>
<dbReference type="InterPro" id="IPR031303">
    <property type="entry name" value="C5_meth_CS"/>
</dbReference>
<dbReference type="PROSITE" id="PS51679">
    <property type="entry name" value="SAM_MT_C5"/>
    <property type="match status" value="1"/>
</dbReference>